<dbReference type="InterPro" id="IPR052607">
    <property type="entry name" value="CEP104-like"/>
</dbReference>
<accession>A0A3R6VPB2</accession>
<reference evidence="3 4" key="1">
    <citation type="submission" date="2018-08" db="EMBL/GenBank/DDBJ databases">
        <title>Aphanomyces genome sequencing and annotation.</title>
        <authorList>
            <person name="Minardi D."/>
            <person name="Oidtmann B."/>
            <person name="Van Der Giezen M."/>
            <person name="Studholme D.J."/>
        </authorList>
    </citation>
    <scope>NUCLEOTIDE SEQUENCE [LARGE SCALE GENOMIC DNA]</scope>
    <source>
        <strain evidence="3 4">NJM0002</strain>
    </source>
</reference>
<dbReference type="EMBL" id="QUSY01000187">
    <property type="protein sequence ID" value="RHY31758.1"/>
    <property type="molecule type" value="Genomic_DNA"/>
</dbReference>
<dbReference type="PANTHER" id="PTHR13371">
    <property type="entry name" value="GLYCINE-, GLUTAMATE-, THIENYLCYCLOHEXYLPIPERIDINE-BINDING PROTEIN"/>
    <property type="match status" value="1"/>
</dbReference>
<gene>
    <name evidence="3" type="ORF">DYB32_003181</name>
</gene>
<evidence type="ECO:0000259" key="2">
    <source>
        <dbReference type="SMART" id="SM01349"/>
    </source>
</evidence>
<dbReference type="SMART" id="SM01349">
    <property type="entry name" value="TOG"/>
    <property type="match status" value="2"/>
</dbReference>
<name>A0A3R6VPB2_9STRA</name>
<keyword evidence="4" id="KW-1185">Reference proteome</keyword>
<dbReference type="VEuPathDB" id="FungiDB:H310_14016"/>
<feature type="region of interest" description="Disordered" evidence="1">
    <location>
        <begin position="961"/>
        <end position="981"/>
    </location>
</feature>
<evidence type="ECO:0000313" key="4">
    <source>
        <dbReference type="Proteomes" id="UP000285060"/>
    </source>
</evidence>
<dbReference type="Pfam" id="PF21040">
    <property type="entry name" value="CEP104-like_TOG"/>
    <property type="match status" value="2"/>
</dbReference>
<feature type="domain" description="TOG" evidence="2">
    <location>
        <begin position="1006"/>
        <end position="1259"/>
    </location>
</feature>
<feature type="compositionally biased region" description="Polar residues" evidence="1">
    <location>
        <begin position="964"/>
        <end position="976"/>
    </location>
</feature>
<proteinExistence type="predicted"/>
<feature type="compositionally biased region" description="Acidic residues" evidence="1">
    <location>
        <begin position="507"/>
        <end position="534"/>
    </location>
</feature>
<dbReference type="GO" id="GO:0005929">
    <property type="term" value="C:cilium"/>
    <property type="evidence" value="ECO:0007669"/>
    <property type="project" value="TreeGrafter"/>
</dbReference>
<sequence length="1327" mass="145464">MRQNAFNPGGTEPAEATGTAFEIQSASAAAMQTMTMVDEEKRQRKLVYNRNLLRQKRCKYLSERQALMDELAALEAKLETTLATAKPPLLSWRDVMVGLKDDRELQERVSRELLAKYHTNKEIFRFLSKWANQVITPQIEQPLPATDTWRNVTLLQNTQARRLGMDWITKQLYYNTDRCFFQHGVPASSPVESSVSVNDFQVNFSPTNDALSYVWRFQDEFNMAFDPFRDALRDTVDEFVMGGLWNSRFSCFLDECIVPGGTKYARSIRSPEEAVNYLVREFADTSMGNAGHGQRVVFAGRNILDDENQPQSQRQSHRIFWYALEKLSQSRTKLRILILKSQDFSNKGYVSLDDEAKYWGCDLKPCPEHLKLQTFRAHAHNAGKSLLAHGVFEMQRRMLQCNSEGIQLRVTCAAAATARPLPHLVAADRSIVVLEQPKDAMPSVVAKQDTAAAGGKKQTVMGRLKSKFTNPLAKKKDAAPNEGDLRGMQPPQSEQCNQGSTPRLDSSADDDSSTNKDNDDDDVNVEQHDDDDVNAVDHGEPRDDDVLEGATLSETVLSNNDQPCNLDSAGEDQDDELLVSAPALADLIVVGKTPSKLHATSSPKKRQFSPTDHASSFAPDSLVSPPETRRSSETLTSSPSKRTSIQPVTERAEPNDQNDRPDAPTAKPRKSRVVATFNEDAPILASANAVAAADNLVDERLGPSDAAPEATSVSKPDSDFDAGAAITSVFGERVARLLGADPWGDRQDGFDAISLFAKKLDPTAPGAPTPVAVLTASLAAINCGVVDRVAPVMYCSLECLQHVLGVLAPLIAKNKRLLQHAPLVLQLSALQTSLLAKLSDSNKRTQREAIQGLVRLAKAPRLQTMSSLATAFDNEPLDKSRLELIHELVAELGYADVPIDKILAWTVPALKIADEKTRKLALDIAAAAILQAPDQQAAVESLTGIKPAMLKVLQRRIEELKASQAPSANQTESSSGDGMPDGDEVIALFDVPKDDDASVTTLLATVMREAETVAGPVAWRKLESKTWSDRKEALVDIEKVVDDHKSELRDVKPVLGSHTQQQYLAYNGLIYHSLNDSIAPVVNQAIDFYSTLIKTYGAHIDWRDTPIKDLTMQSIMRLLSGMQKPNNRTSKGSCRAILKLARLNTHTMQCVVTCVFAKDAEPLVQMQVLRLLVPEFGLTSDPTTDIPGVNINSTLVLNAVAAALAHSNEKVRKAAMDVALCTQRLIGKIRVLKRLKDVKPATLKELEKNFVEVEPPTVDRPATVQQTPTALGAGLGEVTASRRLLSSAPVAGGKSVDDDGGAMDWTPRGNSMLSKDEESFMDSILDG</sequence>
<dbReference type="PANTHER" id="PTHR13371:SF0">
    <property type="entry name" value="CENTROSOMAL PROTEIN OF 104 KDA"/>
    <property type="match status" value="1"/>
</dbReference>
<feature type="region of interest" description="Disordered" evidence="1">
    <location>
        <begin position="1289"/>
        <end position="1327"/>
    </location>
</feature>
<feature type="compositionally biased region" description="Basic and acidic residues" evidence="1">
    <location>
        <begin position="474"/>
        <end position="485"/>
    </location>
</feature>
<comment type="caution">
    <text evidence="3">The sequence shown here is derived from an EMBL/GenBank/DDBJ whole genome shotgun (WGS) entry which is preliminary data.</text>
</comment>
<feature type="compositionally biased region" description="Basic and acidic residues" evidence="1">
    <location>
        <begin position="650"/>
        <end position="662"/>
    </location>
</feature>
<dbReference type="VEuPathDB" id="FungiDB:H310_14014"/>
<evidence type="ECO:0000256" key="1">
    <source>
        <dbReference type="SAM" id="MobiDB-lite"/>
    </source>
</evidence>
<feature type="region of interest" description="Disordered" evidence="1">
    <location>
        <begin position="595"/>
        <end position="672"/>
    </location>
</feature>
<protein>
    <recommendedName>
        <fullName evidence="2">TOG domain-containing protein</fullName>
    </recommendedName>
</protein>
<dbReference type="InterPro" id="IPR034085">
    <property type="entry name" value="TOG"/>
</dbReference>
<dbReference type="Proteomes" id="UP000285060">
    <property type="component" value="Unassembled WGS sequence"/>
</dbReference>
<feature type="compositionally biased region" description="Polar residues" evidence="1">
    <location>
        <begin position="598"/>
        <end position="614"/>
    </location>
</feature>
<dbReference type="Gene3D" id="1.25.10.10">
    <property type="entry name" value="Leucine-rich Repeat Variant"/>
    <property type="match status" value="2"/>
</dbReference>
<dbReference type="SUPFAM" id="SSF48371">
    <property type="entry name" value="ARM repeat"/>
    <property type="match status" value="1"/>
</dbReference>
<feature type="region of interest" description="Disordered" evidence="1">
    <location>
        <begin position="445"/>
        <end position="545"/>
    </location>
</feature>
<feature type="compositionally biased region" description="Polar residues" evidence="1">
    <location>
        <begin position="490"/>
        <end position="504"/>
    </location>
</feature>
<organism evidence="3 4">
    <name type="scientific">Aphanomyces invadans</name>
    <dbReference type="NCBI Taxonomy" id="157072"/>
    <lineage>
        <taxon>Eukaryota</taxon>
        <taxon>Sar</taxon>
        <taxon>Stramenopiles</taxon>
        <taxon>Oomycota</taxon>
        <taxon>Saprolegniomycetes</taxon>
        <taxon>Saprolegniales</taxon>
        <taxon>Verrucalvaceae</taxon>
        <taxon>Aphanomyces</taxon>
    </lineage>
</organism>
<dbReference type="InterPro" id="IPR011989">
    <property type="entry name" value="ARM-like"/>
</dbReference>
<feature type="domain" description="TOG" evidence="2">
    <location>
        <begin position="719"/>
        <end position="966"/>
    </location>
</feature>
<dbReference type="InterPro" id="IPR016024">
    <property type="entry name" value="ARM-type_fold"/>
</dbReference>
<evidence type="ECO:0000313" key="3">
    <source>
        <dbReference type="EMBL" id="RHY31758.1"/>
    </source>
</evidence>